<dbReference type="AlphaFoldDB" id="A0A381XKK5"/>
<evidence type="ECO:0000256" key="1">
    <source>
        <dbReference type="SAM" id="Phobius"/>
    </source>
</evidence>
<keyword evidence="1" id="KW-0472">Membrane</keyword>
<accession>A0A381XKK5</accession>
<name>A0A381XKK5_9ZZZZ</name>
<sequence>MKVALILLIIAGGLVWWLGGRRVAQLLGVPKGWTTKRGQIIFAVIIIGLALLVTSLPYLQ</sequence>
<organism evidence="2">
    <name type="scientific">marine metagenome</name>
    <dbReference type="NCBI Taxonomy" id="408172"/>
    <lineage>
        <taxon>unclassified sequences</taxon>
        <taxon>metagenomes</taxon>
        <taxon>ecological metagenomes</taxon>
    </lineage>
</organism>
<dbReference type="EMBL" id="UINC01015385">
    <property type="protein sequence ID" value="SVA64823.1"/>
    <property type="molecule type" value="Genomic_DNA"/>
</dbReference>
<keyword evidence="1" id="KW-1133">Transmembrane helix</keyword>
<protein>
    <submittedName>
        <fullName evidence="2">Uncharacterized protein</fullName>
    </submittedName>
</protein>
<evidence type="ECO:0000313" key="2">
    <source>
        <dbReference type="EMBL" id="SVA64823.1"/>
    </source>
</evidence>
<feature type="transmembrane region" description="Helical" evidence="1">
    <location>
        <begin position="40"/>
        <end position="59"/>
    </location>
</feature>
<proteinExistence type="predicted"/>
<keyword evidence="1" id="KW-0812">Transmembrane</keyword>
<gene>
    <name evidence="2" type="ORF">METZ01_LOCUS117677</name>
</gene>
<reference evidence="2" key="1">
    <citation type="submission" date="2018-05" db="EMBL/GenBank/DDBJ databases">
        <authorList>
            <person name="Lanie J.A."/>
            <person name="Ng W.-L."/>
            <person name="Kazmierczak K.M."/>
            <person name="Andrzejewski T.M."/>
            <person name="Davidsen T.M."/>
            <person name="Wayne K.J."/>
            <person name="Tettelin H."/>
            <person name="Glass J.I."/>
            <person name="Rusch D."/>
            <person name="Podicherti R."/>
            <person name="Tsui H.-C.T."/>
            <person name="Winkler M.E."/>
        </authorList>
    </citation>
    <scope>NUCLEOTIDE SEQUENCE</scope>
</reference>